<dbReference type="PROSITE" id="PS52016">
    <property type="entry name" value="TONB_DEPENDENT_REC_3"/>
    <property type="match status" value="1"/>
</dbReference>
<keyword evidence="2 11" id="KW-0813">Transport</keyword>
<organism evidence="16 17">
    <name type="scientific">Sphingobium wenxiniae (strain DSM 21828 / CGMCC 1.7748 / JZ-1)</name>
    <dbReference type="NCBI Taxonomy" id="595605"/>
    <lineage>
        <taxon>Bacteria</taxon>
        <taxon>Pseudomonadati</taxon>
        <taxon>Pseudomonadota</taxon>
        <taxon>Alphaproteobacteria</taxon>
        <taxon>Sphingomonadales</taxon>
        <taxon>Sphingomonadaceae</taxon>
        <taxon>Sphingobium</taxon>
    </lineage>
</organism>
<keyword evidence="13" id="KW-0732">Signal</keyword>
<evidence type="ECO:0000259" key="14">
    <source>
        <dbReference type="Pfam" id="PF00593"/>
    </source>
</evidence>
<name>A0A562K7R5_SPHWJ</name>
<dbReference type="Pfam" id="PF07715">
    <property type="entry name" value="Plug"/>
    <property type="match status" value="1"/>
</dbReference>
<dbReference type="GO" id="GO:0006826">
    <property type="term" value="P:iron ion transport"/>
    <property type="evidence" value="ECO:0007669"/>
    <property type="project" value="UniProtKB-KW"/>
</dbReference>
<feature type="domain" description="TonB-dependent receptor plug" evidence="15">
    <location>
        <begin position="59"/>
        <end position="168"/>
    </location>
</feature>
<accession>A0A562K7R5</accession>
<dbReference type="AlphaFoldDB" id="A0A562K7R5"/>
<evidence type="ECO:0000256" key="13">
    <source>
        <dbReference type="SAM" id="SignalP"/>
    </source>
</evidence>
<keyword evidence="8 12" id="KW-0798">TonB box</keyword>
<proteinExistence type="inferred from homology"/>
<feature type="signal peptide" evidence="13">
    <location>
        <begin position="1"/>
        <end position="24"/>
    </location>
</feature>
<evidence type="ECO:0000313" key="17">
    <source>
        <dbReference type="Proteomes" id="UP000316624"/>
    </source>
</evidence>
<dbReference type="GO" id="GO:0009279">
    <property type="term" value="C:cell outer membrane"/>
    <property type="evidence" value="ECO:0007669"/>
    <property type="project" value="UniProtKB-SubCell"/>
</dbReference>
<evidence type="ECO:0000256" key="3">
    <source>
        <dbReference type="ARBA" id="ARBA00022452"/>
    </source>
</evidence>
<evidence type="ECO:0000256" key="6">
    <source>
        <dbReference type="ARBA" id="ARBA00023004"/>
    </source>
</evidence>
<reference evidence="16 17" key="1">
    <citation type="journal article" date="2015" name="Stand. Genomic Sci.">
        <title>Genomic Encyclopedia of Bacterial and Archaeal Type Strains, Phase III: the genomes of soil and plant-associated and newly described type strains.</title>
        <authorList>
            <person name="Whitman W.B."/>
            <person name="Woyke T."/>
            <person name="Klenk H.P."/>
            <person name="Zhou Y."/>
            <person name="Lilburn T.G."/>
            <person name="Beck B.J."/>
            <person name="De Vos P."/>
            <person name="Vandamme P."/>
            <person name="Eisen J.A."/>
            <person name="Garrity G."/>
            <person name="Hugenholtz P."/>
            <person name="Kyrpides N.C."/>
        </authorList>
    </citation>
    <scope>NUCLEOTIDE SEQUENCE [LARGE SCALE GENOMIC DNA]</scope>
    <source>
        <strain evidence="16 17">CGMCC 1.7748</strain>
    </source>
</reference>
<dbReference type="PANTHER" id="PTHR32552">
    <property type="entry name" value="FERRICHROME IRON RECEPTOR-RELATED"/>
    <property type="match status" value="1"/>
</dbReference>
<evidence type="ECO:0000256" key="2">
    <source>
        <dbReference type="ARBA" id="ARBA00022448"/>
    </source>
</evidence>
<sequence>MNKKDFRASLVALAAACASGGAWAQEQPANDAAASENALQASDATDDIVVTARRRAERLQDVPQAIIALSTEQIERANVTEIADLVRVAPGLVFQPSALSSKSVSLTLRSQRQNLGNITFDPSVVVYFDEVPNMRMLGGNAALYDLASVQVLKGPQGTLFGRNSTGGALLITPQAPTEEFTGYLKVGAGNYDLREIEGAINIPVNDAIQIRLSGRHSERDGYMPVVGKGYSVDDDNTDAFRFSVKLTPTSGVTNTTVLDALHQTGAGTAYRLATCDPAGISNQVAGMCAELDKLDGQKWNATTSNVDRNGIDIKAYQISNITTAEIGGVTLKNIFGYRHLNAFVTFDIDGTAKDVLYATNKIKMNQVSNEIQLLGTAFDNTLSYQFGGFFFEEEGHELQFTPTLGSTSASDLDAINRSYSLFGQMTYKIPGIDGFSVTAGLRYTWDRRQMTNRGKNILGVYTGRDFSGVGDLTVTCRLQAGALPAAGVLNPCEKTVDASFSKMTYNFSVDYKINNNLLTYLATRKGYRAGGFFNAPRAPVEFLPYQPELLTDYELGLKADYRIGGAKARTNIALYTGDFKGAQRSTSTQELVVDPATGSDIFVTRSVILNVQSARVRGIEIEQMFRPFELLELNVSYAFSDAKYKKFIVTNPDGTVLDFTASPFAGAPRHTLSGNARLQIPVDESLGRFFVQLSGSYVSSSVAADGTPSFNPTNVTDTDGTPPQSVRKNAIIDGYTTFDARLDWERVGGTQLDLGIWVRNLTDKHYFPGGQYVQALGFSVKNPGTPRTFGLQARYAF</sequence>
<keyword evidence="4" id="KW-0410">Iron transport</keyword>
<feature type="chain" id="PRO_5021939111" evidence="13">
    <location>
        <begin position="25"/>
        <end position="797"/>
    </location>
</feature>
<comment type="caution">
    <text evidence="16">The sequence shown here is derived from an EMBL/GenBank/DDBJ whole genome shotgun (WGS) entry which is preliminary data.</text>
</comment>
<keyword evidence="9 11" id="KW-0472">Membrane</keyword>
<evidence type="ECO:0000259" key="15">
    <source>
        <dbReference type="Pfam" id="PF07715"/>
    </source>
</evidence>
<keyword evidence="17" id="KW-1185">Reference proteome</keyword>
<dbReference type="InterPro" id="IPR039426">
    <property type="entry name" value="TonB-dep_rcpt-like"/>
</dbReference>
<keyword evidence="6" id="KW-0408">Iron</keyword>
<dbReference type="PANTHER" id="PTHR32552:SF81">
    <property type="entry name" value="TONB-DEPENDENT OUTER MEMBRANE RECEPTOR"/>
    <property type="match status" value="1"/>
</dbReference>
<evidence type="ECO:0000256" key="5">
    <source>
        <dbReference type="ARBA" id="ARBA00022692"/>
    </source>
</evidence>
<feature type="domain" description="TonB-dependent receptor-like beta-barrel" evidence="14">
    <location>
        <begin position="298"/>
        <end position="761"/>
    </location>
</feature>
<keyword evidence="5 11" id="KW-0812">Transmembrane</keyword>
<evidence type="ECO:0000256" key="11">
    <source>
        <dbReference type="PROSITE-ProRule" id="PRU01360"/>
    </source>
</evidence>
<dbReference type="InterPro" id="IPR012910">
    <property type="entry name" value="Plug_dom"/>
</dbReference>
<dbReference type="Gene3D" id="2.40.170.20">
    <property type="entry name" value="TonB-dependent receptor, beta-barrel domain"/>
    <property type="match status" value="1"/>
</dbReference>
<evidence type="ECO:0000256" key="1">
    <source>
        <dbReference type="ARBA" id="ARBA00004571"/>
    </source>
</evidence>
<evidence type="ECO:0000256" key="4">
    <source>
        <dbReference type="ARBA" id="ARBA00022496"/>
    </source>
</evidence>
<dbReference type="Proteomes" id="UP000316624">
    <property type="component" value="Unassembled WGS sequence"/>
</dbReference>
<evidence type="ECO:0000256" key="9">
    <source>
        <dbReference type="ARBA" id="ARBA00023136"/>
    </source>
</evidence>
<keyword evidence="3 11" id="KW-1134">Transmembrane beta strand</keyword>
<dbReference type="InterPro" id="IPR036942">
    <property type="entry name" value="Beta-barrel_TonB_sf"/>
</dbReference>
<evidence type="ECO:0000313" key="16">
    <source>
        <dbReference type="EMBL" id="TWH91479.1"/>
    </source>
</evidence>
<dbReference type="Pfam" id="PF00593">
    <property type="entry name" value="TonB_dep_Rec_b-barrel"/>
    <property type="match status" value="1"/>
</dbReference>
<keyword evidence="7" id="KW-0406">Ion transport</keyword>
<evidence type="ECO:0000256" key="10">
    <source>
        <dbReference type="ARBA" id="ARBA00023237"/>
    </source>
</evidence>
<evidence type="ECO:0000256" key="12">
    <source>
        <dbReference type="RuleBase" id="RU003357"/>
    </source>
</evidence>
<gene>
    <name evidence="16" type="ORF">IQ35_03165</name>
</gene>
<comment type="similarity">
    <text evidence="11 12">Belongs to the TonB-dependent receptor family.</text>
</comment>
<dbReference type="RefSeq" id="WP_158636681.1">
    <property type="nucleotide sequence ID" value="NZ_JACIIY010000016.1"/>
</dbReference>
<keyword evidence="16" id="KW-0675">Receptor</keyword>
<keyword evidence="10 11" id="KW-0998">Cell outer membrane</keyword>
<dbReference type="InterPro" id="IPR000531">
    <property type="entry name" value="Beta-barrel_TonB"/>
</dbReference>
<comment type="subcellular location">
    <subcellularLocation>
        <location evidence="1 11">Cell outer membrane</location>
        <topology evidence="1 11">Multi-pass membrane protein</topology>
    </subcellularLocation>
</comment>
<protein>
    <submittedName>
        <fullName evidence="16">Iron complex outermembrane receptor protein</fullName>
    </submittedName>
</protein>
<dbReference type="SUPFAM" id="SSF56935">
    <property type="entry name" value="Porins"/>
    <property type="match status" value="1"/>
</dbReference>
<evidence type="ECO:0000256" key="8">
    <source>
        <dbReference type="ARBA" id="ARBA00023077"/>
    </source>
</evidence>
<dbReference type="EMBL" id="VLKK01000015">
    <property type="protein sequence ID" value="TWH91479.1"/>
    <property type="molecule type" value="Genomic_DNA"/>
</dbReference>
<evidence type="ECO:0000256" key="7">
    <source>
        <dbReference type="ARBA" id="ARBA00023065"/>
    </source>
</evidence>